<accession>A0ABW5X9T7</accession>
<feature type="transmembrane region" description="Helical" evidence="4">
    <location>
        <begin position="162"/>
        <end position="184"/>
    </location>
</feature>
<comment type="caution">
    <text evidence="6">The sequence shown here is derived from an EMBL/GenBank/DDBJ whole genome shotgun (WGS) entry which is preliminary data.</text>
</comment>
<sequence length="393" mass="43490">MKPTSRILPIIVIAQFFCTSLWFAGNGVMKDLVLNFNLSEDAVGHLTSAVQFGFIFGTLLFAFLTIADRFSPSKVFFICAICGAFINLGILWEENSFTGLMIFRFLTGFTLAGIYPVGMKIASDYFDKGLGKSLGFLVGALVLGTALPHLLNEISGSNALPWKTVIMATSFLALAGGILIYFFVPNGPYRTQRSKFDTALFFKVFKTERFRAAAFGYFGHMWELYAFWAFIPFILKIYQEYHPFTHFNISLWSFIIIASGTVACILAGYLSEKLGTRKVAGGFLTLSGICCLASSLFFVFASEGIFILFLIFWGFVVVGDSPLFSTLVAHNSPAENRGTALTIVNCIGFAITILSIQLITLLLNSIEQKNLFIILSLGPIFGIFALKPFRKEY</sequence>
<dbReference type="EMBL" id="JBHUOJ010000032">
    <property type="protein sequence ID" value="MFD2834444.1"/>
    <property type="molecule type" value="Genomic_DNA"/>
</dbReference>
<reference evidence="7" key="1">
    <citation type="journal article" date="2019" name="Int. J. Syst. Evol. Microbiol.">
        <title>The Global Catalogue of Microorganisms (GCM) 10K type strain sequencing project: providing services to taxonomists for standard genome sequencing and annotation.</title>
        <authorList>
            <consortium name="The Broad Institute Genomics Platform"/>
            <consortium name="The Broad Institute Genome Sequencing Center for Infectious Disease"/>
            <person name="Wu L."/>
            <person name="Ma J."/>
        </authorList>
    </citation>
    <scope>NUCLEOTIDE SEQUENCE [LARGE SCALE GENOMIC DNA]</scope>
    <source>
        <strain evidence="7">KCTC 52925</strain>
    </source>
</reference>
<feature type="transmembrane region" description="Helical" evidence="4">
    <location>
        <begin position="130"/>
        <end position="150"/>
    </location>
</feature>
<evidence type="ECO:0000256" key="4">
    <source>
        <dbReference type="SAM" id="Phobius"/>
    </source>
</evidence>
<dbReference type="Gene3D" id="1.20.1250.20">
    <property type="entry name" value="MFS general substrate transporter like domains"/>
    <property type="match status" value="1"/>
</dbReference>
<dbReference type="Proteomes" id="UP001597438">
    <property type="component" value="Unassembled WGS sequence"/>
</dbReference>
<name>A0ABW5X9T7_9FLAO</name>
<evidence type="ECO:0000313" key="7">
    <source>
        <dbReference type="Proteomes" id="UP001597438"/>
    </source>
</evidence>
<feature type="transmembrane region" description="Helical" evidence="4">
    <location>
        <begin position="306"/>
        <end position="328"/>
    </location>
</feature>
<feature type="transmembrane region" description="Helical" evidence="4">
    <location>
        <begin position="98"/>
        <end position="118"/>
    </location>
</feature>
<feature type="transmembrane region" description="Helical" evidence="4">
    <location>
        <begin position="7"/>
        <end position="25"/>
    </location>
</feature>
<dbReference type="RefSeq" id="WP_251739316.1">
    <property type="nucleotide sequence ID" value="NZ_JBHUOJ010000032.1"/>
</dbReference>
<feature type="transmembrane region" description="Helical" evidence="4">
    <location>
        <begin position="212"/>
        <end position="231"/>
    </location>
</feature>
<dbReference type="InterPro" id="IPR020846">
    <property type="entry name" value="MFS_dom"/>
</dbReference>
<feature type="transmembrane region" description="Helical" evidence="4">
    <location>
        <begin position="45"/>
        <end position="63"/>
    </location>
</feature>
<feature type="transmembrane region" description="Helical" evidence="4">
    <location>
        <begin position="282"/>
        <end position="300"/>
    </location>
</feature>
<keyword evidence="7" id="KW-1185">Reference proteome</keyword>
<feature type="transmembrane region" description="Helical" evidence="4">
    <location>
        <begin position="340"/>
        <end position="359"/>
    </location>
</feature>
<proteinExistence type="predicted"/>
<dbReference type="InterPro" id="IPR011701">
    <property type="entry name" value="MFS"/>
</dbReference>
<feature type="transmembrane region" description="Helical" evidence="4">
    <location>
        <begin position="251"/>
        <end position="270"/>
    </location>
</feature>
<evidence type="ECO:0000313" key="6">
    <source>
        <dbReference type="EMBL" id="MFD2834444.1"/>
    </source>
</evidence>
<evidence type="ECO:0000256" key="2">
    <source>
        <dbReference type="ARBA" id="ARBA00022989"/>
    </source>
</evidence>
<protein>
    <submittedName>
        <fullName evidence="6">Nitrate/nitrite transporter</fullName>
    </submittedName>
</protein>
<organism evidence="6 7">
    <name type="scientific">Christiangramia antarctica</name>
    <dbReference type="NCBI Taxonomy" id="2058158"/>
    <lineage>
        <taxon>Bacteria</taxon>
        <taxon>Pseudomonadati</taxon>
        <taxon>Bacteroidota</taxon>
        <taxon>Flavobacteriia</taxon>
        <taxon>Flavobacteriales</taxon>
        <taxon>Flavobacteriaceae</taxon>
        <taxon>Christiangramia</taxon>
    </lineage>
</organism>
<evidence type="ECO:0000256" key="1">
    <source>
        <dbReference type="ARBA" id="ARBA00022692"/>
    </source>
</evidence>
<feature type="transmembrane region" description="Helical" evidence="4">
    <location>
        <begin position="371"/>
        <end position="389"/>
    </location>
</feature>
<gene>
    <name evidence="6" type="ORF">ACFSYS_14220</name>
</gene>
<feature type="transmembrane region" description="Helical" evidence="4">
    <location>
        <begin position="75"/>
        <end position="92"/>
    </location>
</feature>
<keyword evidence="1 4" id="KW-0812">Transmembrane</keyword>
<evidence type="ECO:0000259" key="5">
    <source>
        <dbReference type="PROSITE" id="PS50850"/>
    </source>
</evidence>
<dbReference type="PROSITE" id="PS50850">
    <property type="entry name" value="MFS"/>
    <property type="match status" value="1"/>
</dbReference>
<dbReference type="InterPro" id="IPR036259">
    <property type="entry name" value="MFS_trans_sf"/>
</dbReference>
<keyword evidence="3 4" id="KW-0472">Membrane</keyword>
<dbReference type="PANTHER" id="PTHR23521">
    <property type="entry name" value="TRANSPORTER MFS SUPERFAMILY"/>
    <property type="match status" value="1"/>
</dbReference>
<keyword evidence="2 4" id="KW-1133">Transmembrane helix</keyword>
<feature type="domain" description="Major facilitator superfamily (MFS) profile" evidence="5">
    <location>
        <begin position="1"/>
        <end position="393"/>
    </location>
</feature>
<evidence type="ECO:0000256" key="3">
    <source>
        <dbReference type="ARBA" id="ARBA00023136"/>
    </source>
</evidence>
<dbReference type="PANTHER" id="PTHR23521:SF3">
    <property type="entry name" value="MFS TRANSPORTER"/>
    <property type="match status" value="1"/>
</dbReference>
<dbReference type="SUPFAM" id="SSF103473">
    <property type="entry name" value="MFS general substrate transporter"/>
    <property type="match status" value="1"/>
</dbReference>
<dbReference type="Pfam" id="PF07690">
    <property type="entry name" value="MFS_1"/>
    <property type="match status" value="1"/>
</dbReference>